<dbReference type="PANTHER" id="PTHR37540">
    <property type="entry name" value="TRANSCRIPTION FACTOR (ACR-2), PUTATIVE-RELATED-RELATED"/>
    <property type="match status" value="1"/>
</dbReference>
<dbReference type="InterPro" id="IPR021858">
    <property type="entry name" value="Fun_TF"/>
</dbReference>
<dbReference type="VEuPathDB" id="FungiDB:A1O7_02438"/>
<dbReference type="OrthoDB" id="4133790at2759"/>
<comment type="caution">
    <text evidence="2">The sequence shown here is derived from an EMBL/GenBank/DDBJ whole genome shotgun (WGS) entry which is preliminary data.</text>
</comment>
<reference evidence="2 3" key="1">
    <citation type="submission" date="2013-03" db="EMBL/GenBank/DDBJ databases">
        <title>The Genome Sequence of Cladophialophora yegresii CBS 114405.</title>
        <authorList>
            <consortium name="The Broad Institute Genomics Platform"/>
            <person name="Cuomo C."/>
            <person name="de Hoog S."/>
            <person name="Gorbushina A."/>
            <person name="Walker B."/>
            <person name="Young S.K."/>
            <person name="Zeng Q."/>
            <person name="Gargeya S."/>
            <person name="Fitzgerald M."/>
            <person name="Haas B."/>
            <person name="Abouelleil A."/>
            <person name="Allen A.W."/>
            <person name="Alvarado L."/>
            <person name="Arachchi H.M."/>
            <person name="Berlin A.M."/>
            <person name="Chapman S.B."/>
            <person name="Gainer-Dewar J."/>
            <person name="Goldberg J."/>
            <person name="Griggs A."/>
            <person name="Gujja S."/>
            <person name="Hansen M."/>
            <person name="Howarth C."/>
            <person name="Imamovic A."/>
            <person name="Ireland A."/>
            <person name="Larimer J."/>
            <person name="McCowan C."/>
            <person name="Murphy C."/>
            <person name="Pearson M."/>
            <person name="Poon T.W."/>
            <person name="Priest M."/>
            <person name="Roberts A."/>
            <person name="Saif S."/>
            <person name="Shea T."/>
            <person name="Sisk P."/>
            <person name="Sykes S."/>
            <person name="Wortman J."/>
            <person name="Nusbaum C."/>
            <person name="Birren B."/>
        </authorList>
    </citation>
    <scope>NUCLEOTIDE SEQUENCE [LARGE SCALE GENOMIC DNA]</scope>
    <source>
        <strain evidence="2 3">CBS 114405</strain>
    </source>
</reference>
<dbReference type="GeneID" id="19177045"/>
<evidence type="ECO:0000256" key="1">
    <source>
        <dbReference type="SAM" id="MobiDB-lite"/>
    </source>
</evidence>
<proteinExistence type="predicted"/>
<sequence length="469" mass="53057">MPTFNSNALDTPGTESSIDSINTPEDEQQYAPPPIRKSPSRQLINSPRRPSGSAFAYPVPKPISACLVDPFHTLPIAVDTTTNKLLHFYSQDSYWATAYALAPKIRPSIKGSWEYQAGACLSHFHILMARSALHQLRMNEKWGTDKARRELEYAALKHQTEAITVLRENVSRGQNADLKLILTSIISLATFEQRYGDHERAVLHFRTGRDIIRQIGMQDDGMNDRLREEQALWFEGIYRDPKASWMWGKEDANERLGWLKTLLKEVDRMWRDRQMLPLRDKAESLLPADSRLREFLFRGTTGRSVGVYGDIDEFVAQQRCILIFVCIMCAIYEEPGADDDGGGGGGCLKTVAKAMALNVTIRAYAAFLEDLLVEHALGPDQAVADLLWMMCQNYRDVKAHLVTAAPPRTLQRLDLKDCHWRASGIANVVKYLPGRRQSSLRNMLLDFIDGKAYTGKVRVNEFDFSYAGL</sequence>
<dbReference type="HOGENOM" id="CLU_599967_0_0_1"/>
<feature type="compositionally biased region" description="Polar residues" evidence="1">
    <location>
        <begin position="1"/>
        <end position="23"/>
    </location>
</feature>
<keyword evidence="3" id="KW-1185">Reference proteome</keyword>
<gene>
    <name evidence="2" type="ORF">A1O7_02438</name>
</gene>
<evidence type="ECO:0000313" key="3">
    <source>
        <dbReference type="Proteomes" id="UP000019473"/>
    </source>
</evidence>
<dbReference type="PANTHER" id="PTHR37540:SF5">
    <property type="entry name" value="TRANSCRIPTION FACTOR DOMAIN-CONTAINING PROTEIN"/>
    <property type="match status" value="1"/>
</dbReference>
<protein>
    <submittedName>
        <fullName evidence="2">Uncharacterized protein</fullName>
    </submittedName>
</protein>
<organism evidence="2 3">
    <name type="scientific">Cladophialophora yegresii CBS 114405</name>
    <dbReference type="NCBI Taxonomy" id="1182544"/>
    <lineage>
        <taxon>Eukaryota</taxon>
        <taxon>Fungi</taxon>
        <taxon>Dikarya</taxon>
        <taxon>Ascomycota</taxon>
        <taxon>Pezizomycotina</taxon>
        <taxon>Eurotiomycetes</taxon>
        <taxon>Chaetothyriomycetidae</taxon>
        <taxon>Chaetothyriales</taxon>
        <taxon>Herpotrichiellaceae</taxon>
        <taxon>Cladophialophora</taxon>
    </lineage>
</organism>
<evidence type="ECO:0000313" key="2">
    <source>
        <dbReference type="EMBL" id="EXJ62006.1"/>
    </source>
</evidence>
<accession>W9WBQ7</accession>
<name>W9WBQ7_9EURO</name>
<dbReference type="AlphaFoldDB" id="W9WBQ7"/>
<dbReference type="EMBL" id="AMGW01000002">
    <property type="protein sequence ID" value="EXJ62006.1"/>
    <property type="molecule type" value="Genomic_DNA"/>
</dbReference>
<dbReference type="Proteomes" id="UP000019473">
    <property type="component" value="Unassembled WGS sequence"/>
</dbReference>
<dbReference type="eggNOG" id="ENOG502RW5T">
    <property type="taxonomic scope" value="Eukaryota"/>
</dbReference>
<dbReference type="Pfam" id="PF11951">
    <property type="entry name" value="Fungal_trans_2"/>
    <property type="match status" value="1"/>
</dbReference>
<dbReference type="RefSeq" id="XP_007754660.1">
    <property type="nucleotide sequence ID" value="XM_007756470.1"/>
</dbReference>
<feature type="region of interest" description="Disordered" evidence="1">
    <location>
        <begin position="1"/>
        <end position="52"/>
    </location>
</feature>